<name>A0AAD7H1J4_MYCRO</name>
<organism evidence="1 2">
    <name type="scientific">Mycena rosella</name>
    <name type="common">Pink bonnet</name>
    <name type="synonym">Agaricus rosellus</name>
    <dbReference type="NCBI Taxonomy" id="1033263"/>
    <lineage>
        <taxon>Eukaryota</taxon>
        <taxon>Fungi</taxon>
        <taxon>Dikarya</taxon>
        <taxon>Basidiomycota</taxon>
        <taxon>Agaricomycotina</taxon>
        <taxon>Agaricomycetes</taxon>
        <taxon>Agaricomycetidae</taxon>
        <taxon>Agaricales</taxon>
        <taxon>Marasmiineae</taxon>
        <taxon>Mycenaceae</taxon>
        <taxon>Mycena</taxon>
    </lineage>
</organism>
<sequence length="125" mass="14242">MATHAILFFEGKAWCPKSIFEFQQLPYGPERQGTRRLKPIFVLVDSAIAQPPGLSETIGWPVYAVSSNEPGRFREFKKHRGPALWGLDLWNLEDLHSSLEVHARWPDFLAELTVNLRGDQSPART</sequence>
<dbReference type="Proteomes" id="UP001221757">
    <property type="component" value="Unassembled WGS sequence"/>
</dbReference>
<protein>
    <submittedName>
        <fullName evidence="1">Uncharacterized protein</fullName>
    </submittedName>
</protein>
<dbReference type="EMBL" id="JARKIE010000002">
    <property type="protein sequence ID" value="KAJ7709784.1"/>
    <property type="molecule type" value="Genomic_DNA"/>
</dbReference>
<reference evidence="1" key="1">
    <citation type="submission" date="2023-03" db="EMBL/GenBank/DDBJ databases">
        <title>Massive genome expansion in bonnet fungi (Mycena s.s.) driven by repeated elements and novel gene families across ecological guilds.</title>
        <authorList>
            <consortium name="Lawrence Berkeley National Laboratory"/>
            <person name="Harder C.B."/>
            <person name="Miyauchi S."/>
            <person name="Viragh M."/>
            <person name="Kuo A."/>
            <person name="Thoen E."/>
            <person name="Andreopoulos B."/>
            <person name="Lu D."/>
            <person name="Skrede I."/>
            <person name="Drula E."/>
            <person name="Henrissat B."/>
            <person name="Morin E."/>
            <person name="Kohler A."/>
            <person name="Barry K."/>
            <person name="LaButti K."/>
            <person name="Morin E."/>
            <person name="Salamov A."/>
            <person name="Lipzen A."/>
            <person name="Mereny Z."/>
            <person name="Hegedus B."/>
            <person name="Baldrian P."/>
            <person name="Stursova M."/>
            <person name="Weitz H."/>
            <person name="Taylor A."/>
            <person name="Grigoriev I.V."/>
            <person name="Nagy L.G."/>
            <person name="Martin F."/>
            <person name="Kauserud H."/>
        </authorList>
    </citation>
    <scope>NUCLEOTIDE SEQUENCE</scope>
    <source>
        <strain evidence="1">CBHHK067</strain>
    </source>
</reference>
<proteinExistence type="predicted"/>
<gene>
    <name evidence="1" type="ORF">B0H17DRAFT_238269</name>
</gene>
<evidence type="ECO:0000313" key="1">
    <source>
        <dbReference type="EMBL" id="KAJ7709784.1"/>
    </source>
</evidence>
<accession>A0AAD7H1J4</accession>
<dbReference type="AlphaFoldDB" id="A0AAD7H1J4"/>
<keyword evidence="2" id="KW-1185">Reference proteome</keyword>
<comment type="caution">
    <text evidence="1">The sequence shown here is derived from an EMBL/GenBank/DDBJ whole genome shotgun (WGS) entry which is preliminary data.</text>
</comment>
<evidence type="ECO:0000313" key="2">
    <source>
        <dbReference type="Proteomes" id="UP001221757"/>
    </source>
</evidence>